<gene>
    <name evidence="3" type="ORF">B0I71DRAFT_129685</name>
    <name evidence="2" type="ORF">YALI1_C30235g</name>
</gene>
<feature type="transmembrane region" description="Helical" evidence="1">
    <location>
        <begin position="81"/>
        <end position="100"/>
    </location>
</feature>
<dbReference type="VEuPathDB" id="FungiDB:YALI1_C30235g"/>
<feature type="transmembrane region" description="Helical" evidence="1">
    <location>
        <begin position="43"/>
        <end position="61"/>
    </location>
</feature>
<evidence type="ECO:0000313" key="3">
    <source>
        <dbReference type="EMBL" id="RDW27115.1"/>
    </source>
</evidence>
<feature type="transmembrane region" description="Helical" evidence="1">
    <location>
        <begin position="106"/>
        <end position="126"/>
    </location>
</feature>
<evidence type="ECO:0000313" key="2">
    <source>
        <dbReference type="EMBL" id="AOW03229.1"/>
    </source>
</evidence>
<reference evidence="3 5" key="2">
    <citation type="submission" date="2018-07" db="EMBL/GenBank/DDBJ databases">
        <title>Draft Genome Assemblies for Five Robust Yarrowia lipolytica Strains Exhibiting High Lipid Production and Pentose Sugar Utilization and Sugar Alcohol Secretion from Undetoxified Lignocellulosic Biomass Hydrolysates.</title>
        <authorList>
            <consortium name="DOE Joint Genome Institute"/>
            <person name="Walker C."/>
            <person name="Ryu S."/>
            <person name="Na H."/>
            <person name="Zane M."/>
            <person name="LaButti K."/>
            <person name="Lipzen A."/>
            <person name="Haridas S."/>
            <person name="Barry K."/>
            <person name="Grigoriev I.V."/>
            <person name="Quarterman J."/>
            <person name="Slininger P."/>
            <person name="Dien B."/>
            <person name="Trinh C.T."/>
        </authorList>
    </citation>
    <scope>NUCLEOTIDE SEQUENCE [LARGE SCALE GENOMIC DNA]</scope>
    <source>
        <strain evidence="3 5">YB392</strain>
    </source>
</reference>
<evidence type="ECO:0000256" key="1">
    <source>
        <dbReference type="SAM" id="Phobius"/>
    </source>
</evidence>
<evidence type="ECO:0000313" key="5">
    <source>
        <dbReference type="Proteomes" id="UP000256601"/>
    </source>
</evidence>
<feature type="transmembrane region" description="Helical" evidence="1">
    <location>
        <begin position="147"/>
        <end position="165"/>
    </location>
</feature>
<proteinExistence type="predicted"/>
<accession>A0A1D8NC69</accession>
<keyword evidence="1" id="KW-0472">Membrane</keyword>
<dbReference type="EMBL" id="KZ858968">
    <property type="protein sequence ID" value="RDW27115.1"/>
    <property type="molecule type" value="Genomic_DNA"/>
</dbReference>
<dbReference type="EMBL" id="CP017555">
    <property type="protein sequence ID" value="AOW03229.1"/>
    <property type="molecule type" value="Genomic_DNA"/>
</dbReference>
<evidence type="ECO:0000313" key="4">
    <source>
        <dbReference type="Proteomes" id="UP000182444"/>
    </source>
</evidence>
<dbReference type="Proteomes" id="UP000256601">
    <property type="component" value="Unassembled WGS sequence"/>
</dbReference>
<feature type="transmembrane region" description="Helical" evidence="1">
    <location>
        <begin position="171"/>
        <end position="189"/>
    </location>
</feature>
<keyword evidence="1" id="KW-0812">Transmembrane</keyword>
<dbReference type="VEuPathDB" id="FungiDB:YALI0_C21912g"/>
<reference evidence="2 4" key="1">
    <citation type="journal article" date="2016" name="PLoS ONE">
        <title>Sequence Assembly of Yarrowia lipolytica Strain W29/CLIB89 Shows Transposable Element Diversity.</title>
        <authorList>
            <person name="Magnan C."/>
            <person name="Yu J."/>
            <person name="Chang I."/>
            <person name="Jahn E."/>
            <person name="Kanomata Y."/>
            <person name="Wu J."/>
            <person name="Zeller M."/>
            <person name="Oakes M."/>
            <person name="Baldi P."/>
            <person name="Sandmeyer S."/>
        </authorList>
    </citation>
    <scope>NUCLEOTIDE SEQUENCE [LARGE SCALE GENOMIC DNA]</scope>
    <source>
        <strain evidence="2">CLIB89</strain>
        <strain evidence="4">CLIB89(W29)</strain>
    </source>
</reference>
<sequence length="245" mass="28396">MLISPAIAANWATMVLRQMQVATSVVYILSLDMKDAKTHFDKGIKVVEAVGILAVGIGPLWRKPMVSAAKLQSWKISPYQFTAAILTLSTVLVSLAAVFLFVVKNYFLVVIVVFVNSVLVNEIKWAEAYFSTNWLPKNKYLEMFEKSKNIILLFTIFPAMIATWIRTVWLFVPIPVALLLISYFLAFKLERLLDQQVKYKQMLEDNAEYTPLAEWNDPNSYDYYKIDIKQESWGQFYTYYFFQFL</sequence>
<dbReference type="GeneID" id="2909813"/>
<organism evidence="2 4">
    <name type="scientific">Yarrowia lipolytica</name>
    <name type="common">Candida lipolytica</name>
    <dbReference type="NCBI Taxonomy" id="4952"/>
    <lineage>
        <taxon>Eukaryota</taxon>
        <taxon>Fungi</taxon>
        <taxon>Dikarya</taxon>
        <taxon>Ascomycota</taxon>
        <taxon>Saccharomycotina</taxon>
        <taxon>Dipodascomycetes</taxon>
        <taxon>Dipodascales</taxon>
        <taxon>Dipodascales incertae sedis</taxon>
        <taxon>Yarrowia</taxon>
    </lineage>
</organism>
<dbReference type="KEGG" id="yli:2909813"/>
<protein>
    <submittedName>
        <fullName evidence="2">Uncharacterized protein</fullName>
    </submittedName>
</protein>
<dbReference type="AlphaFoldDB" id="A0A1D8NC69"/>
<name>A0A1D8NC69_YARLL</name>
<dbReference type="Proteomes" id="UP000182444">
    <property type="component" value="Chromosome 1C"/>
</dbReference>
<keyword evidence="1" id="KW-1133">Transmembrane helix</keyword>